<evidence type="ECO:0000313" key="2">
    <source>
        <dbReference type="Proteomes" id="UP000309340"/>
    </source>
</evidence>
<dbReference type="OrthoDB" id="2308815at2759"/>
<organism evidence="1 2">
    <name type="scientific">Friedmanniomyces simplex</name>
    <dbReference type="NCBI Taxonomy" id="329884"/>
    <lineage>
        <taxon>Eukaryota</taxon>
        <taxon>Fungi</taxon>
        <taxon>Dikarya</taxon>
        <taxon>Ascomycota</taxon>
        <taxon>Pezizomycotina</taxon>
        <taxon>Dothideomycetes</taxon>
        <taxon>Dothideomycetidae</taxon>
        <taxon>Mycosphaerellales</taxon>
        <taxon>Teratosphaeriaceae</taxon>
        <taxon>Friedmanniomyces</taxon>
    </lineage>
</organism>
<dbReference type="STRING" id="329884.A0A4U0WB52"/>
<sequence>MSGHKSTDGVYGAGTFTDVSFIAVQEDCSRVLKWIASITPGFAQDPTLLKDVDFHGADLPHIPGPLKPGILSAVLHALVGITAREICKLKGFDTGNISIDVDHAAL</sequence>
<evidence type="ECO:0000313" key="1">
    <source>
        <dbReference type="EMBL" id="TKA59944.1"/>
    </source>
</evidence>
<name>A0A4U0WB52_9PEZI</name>
<reference evidence="1 2" key="1">
    <citation type="submission" date="2017-03" db="EMBL/GenBank/DDBJ databases">
        <title>Genomes of endolithic fungi from Antarctica.</title>
        <authorList>
            <person name="Coleine C."/>
            <person name="Masonjones S."/>
            <person name="Stajich J.E."/>
        </authorList>
    </citation>
    <scope>NUCLEOTIDE SEQUENCE [LARGE SCALE GENOMIC DNA]</scope>
    <source>
        <strain evidence="1 2">CCFEE 5184</strain>
    </source>
</reference>
<accession>A0A4U0WB52</accession>
<dbReference type="AlphaFoldDB" id="A0A4U0WB52"/>
<gene>
    <name evidence="1" type="ORF">B0A55_10221</name>
</gene>
<protein>
    <submittedName>
        <fullName evidence="1">Uncharacterized protein</fullName>
    </submittedName>
</protein>
<proteinExistence type="predicted"/>
<comment type="caution">
    <text evidence="1">The sequence shown here is derived from an EMBL/GenBank/DDBJ whole genome shotgun (WGS) entry which is preliminary data.</text>
</comment>
<dbReference type="EMBL" id="NAJQ01001376">
    <property type="protein sequence ID" value="TKA59944.1"/>
    <property type="molecule type" value="Genomic_DNA"/>
</dbReference>
<dbReference type="Proteomes" id="UP000309340">
    <property type="component" value="Unassembled WGS sequence"/>
</dbReference>
<keyword evidence="2" id="KW-1185">Reference proteome</keyword>